<sequence>MAYWYEVTLSMDELEDGTCTWLVTAPDFPEVTTYGDTQEEACRNGLKAIEEAIAARMADGEDVPPPLTETNGKGRYVGLSALIFLKACLYMLCREQGITRAELARRLGRHRNSVDRLFILDHKSQLDQLEEAFAAIGHPLSFDIGYPAAA</sequence>
<accession>A0A6N1VIE6</accession>
<protein>
    <submittedName>
        <fullName evidence="1">Type II toxin-antitoxin system HicB family antitoxin</fullName>
    </submittedName>
</protein>
<dbReference type="InterPro" id="IPR035069">
    <property type="entry name" value="TTHA1013/TTHA0281-like"/>
</dbReference>
<dbReference type="Gene3D" id="3.30.160.250">
    <property type="match status" value="1"/>
</dbReference>
<reference evidence="1 2" key="1">
    <citation type="submission" date="2020-06" db="EMBL/GenBank/DDBJ databases">
        <title>Oricola thermophila sp. nov. isolated from a tidal sediments.</title>
        <authorList>
            <person name="Kwon K.K."/>
            <person name="Yang S.-H."/>
            <person name="Park M.-J."/>
        </authorList>
    </citation>
    <scope>NUCLEOTIDE SEQUENCE [LARGE SCALE GENOMIC DNA]</scope>
    <source>
        <strain evidence="1 2">MEBiC13590</strain>
    </source>
</reference>
<dbReference type="Proteomes" id="UP000509367">
    <property type="component" value="Chromosome"/>
</dbReference>
<proteinExistence type="predicted"/>
<dbReference type="InterPro" id="IPR010982">
    <property type="entry name" value="Lambda_DNA-bd_dom_sf"/>
</dbReference>
<evidence type="ECO:0000313" key="2">
    <source>
        <dbReference type="Proteomes" id="UP000509367"/>
    </source>
</evidence>
<evidence type="ECO:0000313" key="1">
    <source>
        <dbReference type="EMBL" id="QKV18757.1"/>
    </source>
</evidence>
<keyword evidence="2" id="KW-1185">Reference proteome</keyword>
<name>A0A6N1VIE6_9HYPH</name>
<gene>
    <name evidence="1" type="ORF">HTY61_09990</name>
</gene>
<dbReference type="SUPFAM" id="SSF47413">
    <property type="entry name" value="lambda repressor-like DNA-binding domains"/>
    <property type="match status" value="1"/>
</dbReference>
<organism evidence="1 2">
    <name type="scientific">Oricola thermophila</name>
    <dbReference type="NCBI Taxonomy" id="2742145"/>
    <lineage>
        <taxon>Bacteria</taxon>
        <taxon>Pseudomonadati</taxon>
        <taxon>Pseudomonadota</taxon>
        <taxon>Alphaproteobacteria</taxon>
        <taxon>Hyphomicrobiales</taxon>
        <taxon>Ahrensiaceae</taxon>
        <taxon>Oricola</taxon>
    </lineage>
</organism>
<dbReference type="EMBL" id="CP054836">
    <property type="protein sequence ID" value="QKV18757.1"/>
    <property type="molecule type" value="Genomic_DNA"/>
</dbReference>
<dbReference type="AlphaFoldDB" id="A0A6N1VIE6"/>
<dbReference type="KEGG" id="orm:HTY61_09990"/>
<dbReference type="SUPFAM" id="SSF143100">
    <property type="entry name" value="TTHA1013/TTHA0281-like"/>
    <property type="match status" value="1"/>
</dbReference>
<dbReference type="GO" id="GO:0003677">
    <property type="term" value="F:DNA binding"/>
    <property type="evidence" value="ECO:0007669"/>
    <property type="project" value="InterPro"/>
</dbReference>
<dbReference type="RefSeq" id="WP_175276650.1">
    <property type="nucleotide sequence ID" value="NZ_CP054836.1"/>
</dbReference>